<feature type="domain" description="Carrier" evidence="6">
    <location>
        <begin position="568"/>
        <end position="645"/>
    </location>
</feature>
<dbReference type="Gene3D" id="3.40.50.12780">
    <property type="entry name" value="N-terminal domain of ligase-like"/>
    <property type="match status" value="5"/>
</dbReference>
<keyword evidence="2" id="KW-0597">Phosphoprotein</keyword>
<keyword evidence="4" id="KW-0677">Repeat</keyword>
<dbReference type="Pfam" id="PF00668">
    <property type="entry name" value="Condensation"/>
    <property type="match status" value="6"/>
</dbReference>
<dbReference type="GO" id="GO:0044550">
    <property type="term" value="P:secondary metabolite biosynthetic process"/>
    <property type="evidence" value="ECO:0007669"/>
    <property type="project" value="TreeGrafter"/>
</dbReference>
<reference evidence="7" key="1">
    <citation type="submission" date="2022-11" db="EMBL/GenBank/DDBJ databases">
        <authorList>
            <person name="Petersen C."/>
        </authorList>
    </citation>
    <scope>NUCLEOTIDE SEQUENCE</scope>
    <source>
        <strain evidence="7">IBT 21917</strain>
    </source>
</reference>
<dbReference type="Gene3D" id="3.30.559.10">
    <property type="entry name" value="Chloramphenicol acetyltransferase-like domain"/>
    <property type="match status" value="5"/>
</dbReference>
<dbReference type="InterPro" id="IPR020845">
    <property type="entry name" value="AMP-binding_CS"/>
</dbReference>
<dbReference type="NCBIfam" id="NF003417">
    <property type="entry name" value="PRK04813.1"/>
    <property type="match status" value="5"/>
</dbReference>
<accession>A0A9W9I9N5</accession>
<dbReference type="FunFam" id="3.40.50.980:FF:000001">
    <property type="entry name" value="Non-ribosomal peptide synthetase"/>
    <property type="match status" value="1"/>
</dbReference>
<dbReference type="EMBL" id="JAPQKO010000003">
    <property type="protein sequence ID" value="KAJ5172776.1"/>
    <property type="molecule type" value="Genomic_DNA"/>
</dbReference>
<dbReference type="GO" id="GO:0031177">
    <property type="term" value="F:phosphopantetheine binding"/>
    <property type="evidence" value="ECO:0007669"/>
    <property type="project" value="InterPro"/>
</dbReference>
<dbReference type="InterPro" id="IPR042099">
    <property type="entry name" value="ANL_N_sf"/>
</dbReference>
<dbReference type="GO" id="GO:0016874">
    <property type="term" value="F:ligase activity"/>
    <property type="evidence" value="ECO:0007669"/>
    <property type="project" value="UniProtKB-KW"/>
</dbReference>
<sequence>MDDIWKKNACIPEPVNECVHDVISRRAQAQLNAPAVFISSGRTLFYRDLEVLSDRLAQQLSRFILPGAIVPLCFEKSRWTPVAMLAVLKAGGAFTLLDTSQPEDRLKMIIEQTRAGLICCSSTSRNIGKRLLGVSEPDSLDIDMTVVQTTTDDDKDIFTLIPSSPELHQKNGSNGQFPRTTPQSPCYVVFTSGSTGTPKGAVLSHSNICSAFHYQLDHLGFTPQSRVFDFASHAFDVAVHNMLATLVVGGCLCVPTENERLQDPAGAMAAMKVTLANLTPSVARLISPSRIPSLQTLLFLGETLTQAEAQRWTTSGRKLRVINTYGPAECTPISTINVPMTVQENTKNIGIGVGMGVLCWVADTDDSDNLVSPGDVGELLLEGPLVGMGYLNDPEKTAKAFMSNPKWLRSIRPSSCLYRTGDLVQQNEDGSFLFMGRKDTQVKISGQRVELGEIEYHVQICFPSVVQAVVDTVLSSIGLSLVAFVQLSEITGHDLEQTTGMKITHPSDEFIKQISRRLPGYMTPNVYILVHSIPRTASGKTDRNSLKRGGAQLLESHSVPSTINTKTQPTSDIEQIVQSLWSTVLQRPPKNFGLDDTFVAIGGNSLSAIQLVGEARKEGIQLRAADVINPHITLRQLAQSAIAATDEETLPRFSLIDHRDAIDVDEIASTCKIDATAIEDMYPCTPLQEGLFALTMQCPEDYILQMTLSLDGLDAKAMQSAWEMVYNASPILRARICQGNTGLFQVIVKKDAAPLQWTNTLNLQQYLQQDKMNPTEPGKPLARFAVIKENEDSIRQKWIVITLHHALYDAWSLDLMVKQAERIYLNHESSLSPAALPKSNFTSFLKYIGERKNDPATRSFWQETLEGRKDAILLQTGEKYPSNIRSHTFNTSPGALAILLSGHTASPDVVFGATVSGRTSSVTGIEEVVGPTISTVPIRVQLNSKKDITVSDFLRGLQAQASEMVPFEQIGLQQIAKFGKGPQEACDFQTLLVVQPEPQQKNEKNRVTWHLETEQLSTYALTLECFPCIDGSIRIEASYNSSTIDSWQLNKMLEQLGYIIGQLEDTRKACLSLDNVNLLPRHHRDAILNWNARVPARVERYIHGIIQEKASQNFFKSRAAICAWDGSLTYMELDQYSDRLATHLFHLGVGSGTLVPICFEKSVFSVIAMLAVLKSGAGFVPIEPSLPLTRRQTLMEETAARVMLTSQQHASLFDQFSDKKVLVLSWDSLREISMNEMQNIDHPRTNDKLPSQSVAYVMFTSGTTGRPKGVVIEHGAASSSCTAHGKALGFTHSTRTLQFSSYAFDACIGEIFTTLMFGGCICIPSDSDRQSRITEFINSMEVNWIFLTPTVAQLIEPAAVSCLRTIALGGEKVSPTDAERWRCDGRRVFFVYGPTECCVFCSTHDLAEDADSSFIGLPSGCVAWVVDPKDPNKLAPLGSIGELLIEGPILANGYLNEPEKSVSSFISDPRFLVQAGRQGKLYKTGDLVRYSPSSNDNRSRLKYIGRKDTQVKIRGQRLELAEVENHVRQCIPLAKRAIAEVISSSETISHEALVAFVEMQSPASLTKHPDFDGNGPAKILSLSPDTTQQIAQRLPGYMVPVLYIEVSGSMPQMISSGKVDRKALREVGRTLLSQHRTTMEAFAGEKRAPSNETERALQNLWSHVLNISHNNIGLDDNFFHLGGDSITTMKLVAESRKHSLTLAVTDVMKMPTIAAQARLQEQTNSAEATSSETKIEPFSLLPSIANLESICAKLGLNSELVEDVYPCSPLQEGIFALASKRPGDYILHNVLELPEDLRIDAFKAAWEETVRLTPILRTRIMSHAEFGLQQVVWREKPNWTLEENCSVEDYLQENKRVWMGLGQPLSRFAVLGSPDKPTYFVWSLHHVVYDGWSLSLMTELAARLYAKVDFPQDQRPFTAFIRYIQEQKGSATDSYWQRNLDGHEASPFPALPSHIREPMADSKHEQEVSSLTKKSTEISISTLLRAALALVISRHSGSSDVVFGATLSGRNAPVPGITDIVGPTIATVPIRICCREKEDTRTIVSWLRSLQQQATGMIPFEQTGLQNISHVSPDAQRGCQFQTLLVIQADDEPIVSSQHSPFGTWQTPDEQSEFATYALTLEYVPAARTRGKGMFRARFDSRVINAWTVKRLLGQWDHVARQLIAATSQDSDSQSNFSIFDIDLLPLQDRSLLKEWNIMSPTPVAVDRCVHTIITEQGRTRQTETAIDGWDAQLTFAELDTLTDQLAEHLLYLGVGPEVFVPLCFPKSAWTIVAMLGVLKAGGAFVLLDPNHPIERLRMLCEKTRATVAIASSQSTAGKMESFVDTILIVDKNIAIAGWQPPIINHLSPQASPPASNAPSSSSSMQLVSPSNTAYVIFTSGSTGAPKGCKIEHRSYCSAAVYHGSDLQMSIHTRTLQFGSYSFAGAIMEILMTLIHGGCVCIPSEEERSPAFLAHAIQRLNANWAFLTSSVLSALQPEMVPCLRTVCVGGEAVHASQIALWSGRVHLRQTYGSAETSAVVSSAHLTAGATTGEVGRPTTGRYWIVDPVDVNQLAPMGAVGEVIIESPTIGREYLDEPEKTAAAFIQPPPWRKSLFGEMNATARFYKTGDFGSYTREGSIKLWGRRDAQVKLRGQRIELGEIEHQVRLASDLVKEVAVEISVPKDSVGEANSAVLVAFFVLEEQNKNGDPMSDQESAGGIVKNIPRQLQHVLPQYMVPSAFIVLLEMPKTISKKTDRRKLREMIASYQRDELVRMSASAGDSASKRPPTTERESILLRIWSQILGINPTQIGIDDDFFQLGGDSVSALRLVAEYRRAGLVLSMSDVFTQRILSSLAHVATDSCPLARDLIEQFSLLGANNINLDELRDELAVSCGVESDQIEDAYPCTPLQEGLISLTLKNPGDYILQNVLEISENVRLEELEAAWQRTISAVPTLRTRIVQHPTLGPLQVVLNGDIEWQRVSGVGVLNSFLARDKISPIDFGLPLSRFTIVDDESGDQPLRLVWTVHHALYDGWSMPFVFEMVSKTYLSGVSPSRREFVPFVKYLQESKPEDARTYWQSTLTSSNSVAFPPLPTSTYRPTADNTTERDIDVHGVWSRPRITLSNLVRAALGILINHQTNTNDVIFGAVLSGRNAPVPGIESIVGPTTTTVPVRVEFPVAQSVDEYLYAIQKQSVDMIPFEQTGLQHIGRVSSNATDFQTLLVIHPASSKGRADVSTRNENFGTWKTSARQSGFTTYTLTLEFFLPAPEENKIHLKAFYDTSVISTWETAQFLDQFPGVLQQLIDASPTHTVSDIDVMTSQERAMIWTVNQSTPKSINRCVHELIHERVVLHPEIVALSAWDGEMTYQELDILSDRLARRLVTIYNSQSLAIVPLCFEKSMWTVVAMLASMKAGLTAVTMDITQPSDRLRAIVKQIGDSPLILASVDGERLAAQLLPDKPVLVVGSQTVRSSLEDPQQLPCINPCSPVCVVFTSGSSGLPKGAALTHANFSTGIHHQAKTFGHGPGARVFAFASYSFDISWFDTLHALASGSTLCIPSEAQRKDDLEGSLARSGATVAFMTPSVARLLRPSAVPNLRLLALGGEPQRWADFREWPEHVVKLSVYGPAECTVVSAAEDARRNLQSRDFTLPSGSSMGLNTWLVDPTNPNLLAPLGATGEIWLEGPLVGAGYVGDEAKTAAAFVEDPLWLLKGGGASHLPGRRGRLYKTGDMGRYNADGQIYFMGRKDTQVKIRGQRVELAEIEHHVSHVMTQRNEKPSQVVAEIITLADKGDSGPILVAFVEQENPNGVHRGAHHHDMSHLTTHQSEPVAALMAIESEIVDELLLRLPSYMVPMVYFSIPTVPRTVNGKTDRKKLRQMGSELSRQQLTEKVSASGKTKTQPGSITESCLQQLWAQVLLLHPGSIGVHDNFFQIGGDSIAAMRLVGLARTQGIATLTVAEIFRLPLLRDQAKAHSFVQSESSHLNEEAAPFSLLPSFIDRSAICKELAKSFEIVNPIQDLYPCTPLQEGLFALTSKNAGGYVMQSVMELPASSTFNLLAFKAAWEETFHATDILRTRIVDHRELGLIQLVIQQNSVDWFDSPTETVESYLSRDKLAPMEFGMPLTRFALVGAHENGNPRWFVWTAHHCLYDGWSLSAISDKAATTYECFIDASQKKHDLPAVKFNAFVQYVEHQKANDQAKSFWRDTLDRKICDEEATFPSLPASVSQPMANYTLQQSCAFNTSTSRTSITLSTLVRAALALTLSQHTGVPEAIFGAIVSGRNAPVCDIEHIVGPTIATVPLRIPVPGKSRISDYLSQVQNQATEMIPYEQTGLRVISKSSEIARQACNFQTLLVVQPPSSSEGAKQLKDYGIWRTDINQHGFTTYALTIECTPRQDGAGLAFRATFDDRIVEPWQIERLLDQLSFLMLQLSAASPDDLLAEMDILPPDDKETIWKWNATVPEGIDRCVHDIIFDVVHDQPNAQAVFAWDGIFTYEKLNDLADNLASNLLSAGVTAGMIVPLCFEKSKWTVVGVLGVLKAGATFVFLDVETQPETRLQAIIDQTNSTIICSSVKHQNLCHSFGATAVVVGPESFTTTSASLSQVNPASPLYLNFTSGSTGHPKGAIVSHRSFASALHHQLSALNITRNTRLYDFASYSFDVSIHNILATLSAGGCLCVPSDTDRKTRLVESMEEFQANYIDLTASVSRLITPQDVPTLRTLTFGGEPVSQDDAERWWGKVHLINSCGPSECTPMSVINDRPKTPTALRRIGLGTGMLTWIVDPADHHRLLPIGQVGELILEGPLLGSGYLHDSARTKAAFIDPPRWLSERRKCPGKVYKTGDLVRYHPDGSLQILGRKDTQVKVRGQRVELEEVEQHLRRLLPKNAKVVAEAVPMKPSTTLIAFICLQTEVTMEAPRLDETNKSLVSTMAPELAEQASRSLPPYMVPSLYVPLAAMPMSVTGKTNRKELRALALSFSREQIEQMRGSTANEKPRRAPETEMQRRLQRLWAQILQLPRDTIGLDDSFVGLGGDSITAMQLVGEARRERLQLSVADIFRERTIFNLCQHILVVVEDHNDIFVPPKPYELVDITVKQTILSTISDQANICDILPTTDFQAESIAQPCNYFYLDLEDAPIDADWLQSSCETLLDHYPLLRSVFVQLERQYYQVVQKASTSFTTIDSDGPLDLACDTVCAQDIADGLFPNELFTKFFFVRSAKATKETTTSRLIIRLSHSQYDGFSLPMMLHTLVSIYDSRERATQAPSPFSSFAPYLAQLVRQRPQSRRHWERRLVGSRNTPISPILSQHVKNITSPLPRKSRKIHAESTVALPRELPEGVLHSTLLGSAWAVLLSLLTNREDVIFGHLVANRDLSLPGGSGHEIAGPCVNIIPVRVQVTLPSTSNPTSNIRAIPQSIRSQLLSLRETGLMMGYRDIIQSCTEWGSKHQGTYPILDSIVQHQNINENPEIEIAGVHAKLHWYENADVLPPVPLGLASHPIDGGSSLRIRVLSSNQYVTDDMAKCLVGFLCEMIDWFSRSGADSSGDGPAWEEFSAKVKANFSN</sequence>
<gene>
    <name evidence="7" type="ORF">N7492_005369</name>
</gene>
<dbReference type="PANTHER" id="PTHR45527">
    <property type="entry name" value="NONRIBOSOMAL PEPTIDE SYNTHETASE"/>
    <property type="match status" value="1"/>
</dbReference>
<dbReference type="FunFam" id="3.30.300.30:FF:000015">
    <property type="entry name" value="Nonribosomal peptide synthase SidD"/>
    <property type="match status" value="5"/>
</dbReference>
<evidence type="ECO:0000256" key="3">
    <source>
        <dbReference type="ARBA" id="ARBA00022598"/>
    </source>
</evidence>
<evidence type="ECO:0000259" key="6">
    <source>
        <dbReference type="PROSITE" id="PS50075"/>
    </source>
</evidence>
<dbReference type="InterPro" id="IPR006162">
    <property type="entry name" value="Ppantetheine_attach_site"/>
</dbReference>
<evidence type="ECO:0000313" key="8">
    <source>
        <dbReference type="Proteomes" id="UP001146351"/>
    </source>
</evidence>
<evidence type="ECO:0000313" key="7">
    <source>
        <dbReference type="EMBL" id="KAJ5172776.1"/>
    </source>
</evidence>
<dbReference type="SUPFAM" id="SSF47336">
    <property type="entry name" value="ACP-like"/>
    <property type="match status" value="5"/>
</dbReference>
<feature type="domain" description="Carrier" evidence="6">
    <location>
        <begin position="4973"/>
        <end position="5049"/>
    </location>
</feature>
<dbReference type="GO" id="GO:0005737">
    <property type="term" value="C:cytoplasm"/>
    <property type="evidence" value="ECO:0007669"/>
    <property type="project" value="TreeGrafter"/>
</dbReference>
<dbReference type="PROSITE" id="PS50075">
    <property type="entry name" value="CARRIER"/>
    <property type="match status" value="5"/>
</dbReference>
<comment type="caution">
    <text evidence="7">The sequence shown here is derived from an EMBL/GenBank/DDBJ whole genome shotgun (WGS) entry which is preliminary data.</text>
</comment>
<dbReference type="Gene3D" id="3.30.559.30">
    <property type="entry name" value="Nonribosomal peptide synthetase, condensation domain"/>
    <property type="match status" value="5"/>
</dbReference>
<dbReference type="InterPro" id="IPR001242">
    <property type="entry name" value="Condensation_dom"/>
</dbReference>
<keyword evidence="3" id="KW-0436">Ligase</keyword>
<dbReference type="SMART" id="SM00823">
    <property type="entry name" value="PKS_PP"/>
    <property type="match status" value="4"/>
</dbReference>
<dbReference type="Gene3D" id="1.10.1200.10">
    <property type="entry name" value="ACP-like"/>
    <property type="match status" value="5"/>
</dbReference>
<feature type="domain" description="Carrier" evidence="6">
    <location>
        <begin position="2766"/>
        <end position="2842"/>
    </location>
</feature>
<dbReference type="InterPro" id="IPR000873">
    <property type="entry name" value="AMP-dep_synth/lig_dom"/>
</dbReference>
<dbReference type="Pfam" id="PF00550">
    <property type="entry name" value="PP-binding"/>
    <property type="match status" value="5"/>
</dbReference>
<dbReference type="FunFam" id="3.40.50.12780:FF:000014">
    <property type="entry name" value="Nonribosomal peptide synthetase 1"/>
    <property type="match status" value="2"/>
</dbReference>
<dbReference type="CDD" id="cd05918">
    <property type="entry name" value="A_NRPS_SidN3_like"/>
    <property type="match status" value="5"/>
</dbReference>
<evidence type="ECO:0000256" key="2">
    <source>
        <dbReference type="ARBA" id="ARBA00022553"/>
    </source>
</evidence>
<dbReference type="CDD" id="cd19545">
    <property type="entry name" value="FUM14_C_NRPS-like"/>
    <property type="match status" value="4"/>
</dbReference>
<dbReference type="Pfam" id="PF00501">
    <property type="entry name" value="AMP-binding"/>
    <property type="match status" value="5"/>
</dbReference>
<dbReference type="PROSITE" id="PS00012">
    <property type="entry name" value="PHOSPHOPANTETHEINE"/>
    <property type="match status" value="3"/>
</dbReference>
<feature type="region of interest" description="Disordered" evidence="5">
    <location>
        <begin position="3854"/>
        <end position="3880"/>
    </location>
</feature>
<dbReference type="GO" id="GO:0043041">
    <property type="term" value="P:amino acid activation for nonribosomal peptide biosynthetic process"/>
    <property type="evidence" value="ECO:0007669"/>
    <property type="project" value="TreeGrafter"/>
</dbReference>
<dbReference type="OrthoDB" id="416786at2759"/>
<dbReference type="FunFam" id="3.30.559.30:FF:000003">
    <property type="entry name" value="Nonribosomal peptide synthase SidD"/>
    <property type="match status" value="3"/>
</dbReference>
<protein>
    <submittedName>
        <fullName evidence="7">Peptide synthetase</fullName>
    </submittedName>
</protein>
<dbReference type="SUPFAM" id="SSF56801">
    <property type="entry name" value="Acetyl-CoA synthetase-like"/>
    <property type="match status" value="5"/>
</dbReference>
<dbReference type="Proteomes" id="UP001146351">
    <property type="component" value="Unassembled WGS sequence"/>
</dbReference>
<feature type="compositionally biased region" description="Polar residues" evidence="5">
    <location>
        <begin position="3858"/>
        <end position="3880"/>
    </location>
</feature>
<feature type="domain" description="Carrier" evidence="6">
    <location>
        <begin position="1648"/>
        <end position="1724"/>
    </location>
</feature>
<dbReference type="InterPro" id="IPR010071">
    <property type="entry name" value="AA_adenyl_dom"/>
</dbReference>
<dbReference type="InterPro" id="IPR009081">
    <property type="entry name" value="PP-bd_ACP"/>
</dbReference>
<dbReference type="NCBIfam" id="TIGR01733">
    <property type="entry name" value="AA-adenyl-dom"/>
    <property type="match status" value="3"/>
</dbReference>
<organism evidence="7 8">
    <name type="scientific">Penicillium capsulatum</name>
    <dbReference type="NCBI Taxonomy" id="69766"/>
    <lineage>
        <taxon>Eukaryota</taxon>
        <taxon>Fungi</taxon>
        <taxon>Dikarya</taxon>
        <taxon>Ascomycota</taxon>
        <taxon>Pezizomycotina</taxon>
        <taxon>Eurotiomycetes</taxon>
        <taxon>Eurotiomycetidae</taxon>
        <taxon>Eurotiales</taxon>
        <taxon>Aspergillaceae</taxon>
        <taxon>Penicillium</taxon>
    </lineage>
</organism>
<dbReference type="PANTHER" id="PTHR45527:SF1">
    <property type="entry name" value="FATTY ACID SYNTHASE"/>
    <property type="match status" value="1"/>
</dbReference>
<dbReference type="InterPro" id="IPR023213">
    <property type="entry name" value="CAT-like_dom_sf"/>
</dbReference>
<evidence type="ECO:0000256" key="5">
    <source>
        <dbReference type="SAM" id="MobiDB-lite"/>
    </source>
</evidence>
<name>A0A9W9I9N5_9EURO</name>
<dbReference type="InterPro" id="IPR045851">
    <property type="entry name" value="AMP-bd_C_sf"/>
</dbReference>
<dbReference type="PROSITE" id="PS00455">
    <property type="entry name" value="AMP_BINDING"/>
    <property type="match status" value="5"/>
</dbReference>
<dbReference type="Gene3D" id="3.30.300.30">
    <property type="match status" value="5"/>
</dbReference>
<dbReference type="SUPFAM" id="SSF52777">
    <property type="entry name" value="CoA-dependent acyltransferases"/>
    <property type="match status" value="10"/>
</dbReference>
<dbReference type="InterPro" id="IPR020806">
    <property type="entry name" value="PKS_PP-bd"/>
</dbReference>
<evidence type="ECO:0000256" key="1">
    <source>
        <dbReference type="ARBA" id="ARBA00022450"/>
    </source>
</evidence>
<feature type="domain" description="Carrier" evidence="6">
    <location>
        <begin position="3878"/>
        <end position="3955"/>
    </location>
</feature>
<dbReference type="FunFam" id="1.10.1200.10:FF:000005">
    <property type="entry name" value="Nonribosomal peptide synthetase 1"/>
    <property type="match status" value="3"/>
</dbReference>
<keyword evidence="1" id="KW-0596">Phosphopantetheine</keyword>
<evidence type="ECO:0000256" key="4">
    <source>
        <dbReference type="ARBA" id="ARBA00022737"/>
    </source>
</evidence>
<proteinExistence type="predicted"/>
<dbReference type="InterPro" id="IPR036736">
    <property type="entry name" value="ACP-like_sf"/>
</dbReference>
<reference evidence="7" key="2">
    <citation type="journal article" date="2023" name="IMA Fungus">
        <title>Comparative genomic study of the Penicillium genus elucidates a diverse pangenome and 15 lateral gene transfer events.</title>
        <authorList>
            <person name="Petersen C."/>
            <person name="Sorensen T."/>
            <person name="Nielsen M.R."/>
            <person name="Sondergaard T.E."/>
            <person name="Sorensen J.L."/>
            <person name="Fitzpatrick D.A."/>
            <person name="Frisvad J.C."/>
            <person name="Nielsen K.L."/>
        </authorList>
    </citation>
    <scope>NUCLEOTIDE SEQUENCE</scope>
    <source>
        <strain evidence="7">IBT 21917</strain>
    </source>
</reference>
<keyword evidence="8" id="KW-1185">Reference proteome</keyword>